<evidence type="ECO:0000256" key="5">
    <source>
        <dbReference type="SAM" id="Phobius"/>
    </source>
</evidence>
<evidence type="ECO:0000256" key="3">
    <source>
        <dbReference type="RuleBase" id="RU000363"/>
    </source>
</evidence>
<comment type="caution">
    <text evidence="7">The sequence shown here is derived from an EMBL/GenBank/DDBJ whole genome shotgun (WGS) entry which is preliminary data.</text>
</comment>
<dbReference type="EMBL" id="JAELXT010000007">
    <property type="protein sequence ID" value="MBJ6125700.1"/>
    <property type="molecule type" value="Genomic_DNA"/>
</dbReference>
<dbReference type="InterPro" id="IPR002347">
    <property type="entry name" value="SDR_fam"/>
</dbReference>
<dbReference type="Pfam" id="PF00106">
    <property type="entry name" value="adh_short"/>
    <property type="match status" value="1"/>
</dbReference>
<dbReference type="NCBIfam" id="NF005495">
    <property type="entry name" value="PRK07109.1"/>
    <property type="match status" value="1"/>
</dbReference>
<feature type="region of interest" description="Disordered" evidence="4">
    <location>
        <begin position="349"/>
        <end position="368"/>
    </location>
</feature>
<evidence type="ECO:0000313" key="7">
    <source>
        <dbReference type="EMBL" id="MBJ6125700.1"/>
    </source>
</evidence>
<keyword evidence="2" id="KW-0560">Oxidoreductase</keyword>
<dbReference type="PRINTS" id="PR00080">
    <property type="entry name" value="SDRFAMILY"/>
</dbReference>
<dbReference type="PANTHER" id="PTHR44196">
    <property type="entry name" value="DEHYDROGENASE/REDUCTASE SDR FAMILY MEMBER 7B"/>
    <property type="match status" value="1"/>
</dbReference>
<proteinExistence type="inferred from homology"/>
<feature type="compositionally biased region" description="Basic and acidic residues" evidence="4">
    <location>
        <begin position="350"/>
        <end position="368"/>
    </location>
</feature>
<evidence type="ECO:0000313" key="8">
    <source>
        <dbReference type="Proteomes" id="UP000620670"/>
    </source>
</evidence>
<sequence length="368" mass="39427">MGNRNDERRVGAKARNRRFESQVVVVTGASAGVGRAVAVAFGREGWRVALIARGRERLESAAREVEEAGGTALAIPADVADAGAIDAAAAQVVAAWGRIDVWINNAMASVFGPVTSLSPDEVRRVTEVTYLGQVHGTLAALHHMRKRDEGTIVQIGSALSYRSIPLQSAYCAAKFAVRGFTDSLRSELHHEGSRIRITMLQLPAVDTPQFDWVRSHLPQQLQPVPPIHAPEAVAEAIVQAVRTAPREMWIGSPTIQAILGTMVAPGLLDRMMARQAWEGQMTGRPAQPRDGNLFEPPPGDPGADGRFGSRARERVMSVSGTTARGILAAVALGCVAGAVTAAWHLGAKGNEPDRRRLSDRERAARMVS</sequence>
<dbReference type="PROSITE" id="PS00061">
    <property type="entry name" value="ADH_SHORT"/>
    <property type="match status" value="1"/>
</dbReference>
<dbReference type="InterPro" id="IPR036291">
    <property type="entry name" value="NAD(P)-bd_dom_sf"/>
</dbReference>
<dbReference type="Gene3D" id="3.40.50.720">
    <property type="entry name" value="NAD(P)-binding Rossmann-like Domain"/>
    <property type="match status" value="1"/>
</dbReference>
<accession>A0ABS0Y105</accession>
<evidence type="ECO:0000256" key="2">
    <source>
        <dbReference type="ARBA" id="ARBA00023002"/>
    </source>
</evidence>
<evidence type="ECO:0000256" key="1">
    <source>
        <dbReference type="ARBA" id="ARBA00006484"/>
    </source>
</evidence>
<keyword evidence="5" id="KW-0812">Transmembrane</keyword>
<dbReference type="Proteomes" id="UP000620670">
    <property type="component" value="Unassembled WGS sequence"/>
</dbReference>
<comment type="similarity">
    <text evidence="1 3">Belongs to the short-chain dehydrogenases/reductases (SDR) family.</text>
</comment>
<feature type="region of interest" description="Disordered" evidence="4">
    <location>
        <begin position="278"/>
        <end position="309"/>
    </location>
</feature>
<evidence type="ECO:0000259" key="6">
    <source>
        <dbReference type="SMART" id="SM00822"/>
    </source>
</evidence>
<keyword evidence="5" id="KW-0472">Membrane</keyword>
<gene>
    <name evidence="7" type="ORF">JAO75_09825</name>
</gene>
<keyword evidence="5" id="KW-1133">Transmembrane helix</keyword>
<dbReference type="PANTHER" id="PTHR44196:SF1">
    <property type="entry name" value="DEHYDROGENASE_REDUCTASE SDR FAMILY MEMBER 7B"/>
    <property type="match status" value="1"/>
</dbReference>
<dbReference type="SMART" id="SM00822">
    <property type="entry name" value="PKS_KR"/>
    <property type="match status" value="1"/>
</dbReference>
<name>A0ABS0Y105_9HYPH</name>
<feature type="transmembrane region" description="Helical" evidence="5">
    <location>
        <begin position="326"/>
        <end position="346"/>
    </location>
</feature>
<feature type="domain" description="Ketoreductase" evidence="6">
    <location>
        <begin position="22"/>
        <end position="208"/>
    </location>
</feature>
<reference evidence="8" key="1">
    <citation type="submission" date="2020-12" db="EMBL/GenBank/DDBJ databases">
        <title>Hymenobacter sp.</title>
        <authorList>
            <person name="Kim M.K."/>
        </authorList>
    </citation>
    <scope>NUCLEOTIDE SEQUENCE [LARGE SCALE GENOMIC DNA]</scope>
    <source>
        <strain evidence="8">BT325</strain>
    </source>
</reference>
<dbReference type="InterPro" id="IPR020904">
    <property type="entry name" value="Sc_DH/Rdtase_CS"/>
</dbReference>
<dbReference type="PRINTS" id="PR00081">
    <property type="entry name" value="GDHRDH"/>
</dbReference>
<dbReference type="SUPFAM" id="SSF51735">
    <property type="entry name" value="NAD(P)-binding Rossmann-fold domains"/>
    <property type="match status" value="1"/>
</dbReference>
<dbReference type="InterPro" id="IPR057326">
    <property type="entry name" value="KR_dom"/>
</dbReference>
<evidence type="ECO:0000256" key="4">
    <source>
        <dbReference type="SAM" id="MobiDB-lite"/>
    </source>
</evidence>
<keyword evidence="8" id="KW-1185">Reference proteome</keyword>
<protein>
    <submittedName>
        <fullName evidence="7">SDR family oxidoreductase</fullName>
    </submittedName>
</protein>
<organism evidence="7 8">
    <name type="scientific">Microvirga splendida</name>
    <dbReference type="NCBI Taxonomy" id="2795727"/>
    <lineage>
        <taxon>Bacteria</taxon>
        <taxon>Pseudomonadati</taxon>
        <taxon>Pseudomonadota</taxon>
        <taxon>Alphaproteobacteria</taxon>
        <taxon>Hyphomicrobiales</taxon>
        <taxon>Methylobacteriaceae</taxon>
        <taxon>Microvirga</taxon>
    </lineage>
</organism>